<dbReference type="GO" id="GO:0016628">
    <property type="term" value="F:oxidoreductase activity, acting on the CH-CH group of donors, NAD or NADP as acceptor"/>
    <property type="evidence" value="ECO:0007669"/>
    <property type="project" value="InterPro"/>
</dbReference>
<evidence type="ECO:0000256" key="5">
    <source>
        <dbReference type="ARBA" id="ARBA00069634"/>
    </source>
</evidence>
<dbReference type="InterPro" id="IPR014026">
    <property type="entry name" value="UDP-Glc/GDP-Man_DH_dimer"/>
</dbReference>
<dbReference type="Pfam" id="PF00984">
    <property type="entry name" value="UDPG_MGDP_dh"/>
    <property type="match status" value="1"/>
</dbReference>
<dbReference type="SMART" id="SM00984">
    <property type="entry name" value="UDPG_MGDP_dh_C"/>
    <property type="match status" value="1"/>
</dbReference>
<sequence>MEFETISVIGLGYIGLPTAAAFAARRKKVIGVDVNQHAVDTINRGEIHIVEPELDMLVQAAVTQGHLTATTAPQPADAFLIAVPTPFSDGYKPDLSYIEAASRAVAPVLKKGDLVVLESTSPVGATEQMAAWMAELRPDLTFPQEAGEASDIRVAHCPERVLPGHVIRELVENDRVIGGMTRRCGEAARELYQIFVRGECILTNARTAEMCKLTENASRDVGIAFANELSLICDRLDINVWELIRLANRHPRVNILQPGPGVGGHCIAVDPWFIVDSAPDEARLIRTARIVNDSKPHWVVERVERAAMRFKEPVIACLGLAFKADIDDLRESPAVEIAADLARRHPGCVLAIEPNIRELPAHLRDAVELCALNEALLRADVIVILVDHAPFKSVDPIRLQTKVVIDTRGMLARA</sequence>
<dbReference type="InterPro" id="IPR001732">
    <property type="entry name" value="UDP-Glc/GDP-Man_DH_N"/>
</dbReference>
<dbReference type="AlphaFoldDB" id="A0A158BRT3"/>
<dbReference type="SUPFAM" id="SSF48179">
    <property type="entry name" value="6-phosphogluconate dehydrogenase C-terminal domain-like"/>
    <property type="match status" value="1"/>
</dbReference>
<evidence type="ECO:0000256" key="1">
    <source>
        <dbReference type="ARBA" id="ARBA00006601"/>
    </source>
</evidence>
<dbReference type="GO" id="GO:0051287">
    <property type="term" value="F:NAD binding"/>
    <property type="evidence" value="ECO:0007669"/>
    <property type="project" value="InterPro"/>
</dbReference>
<evidence type="ECO:0000256" key="3">
    <source>
        <dbReference type="ARBA" id="ARBA00023002"/>
    </source>
</evidence>
<dbReference type="GO" id="GO:0016616">
    <property type="term" value="F:oxidoreductase activity, acting on the CH-OH group of donors, NAD or NADP as acceptor"/>
    <property type="evidence" value="ECO:0007669"/>
    <property type="project" value="InterPro"/>
</dbReference>
<comment type="caution">
    <text evidence="8">The sequence shown here is derived from an EMBL/GenBank/DDBJ whole genome shotgun (WGS) entry which is preliminary data.</text>
</comment>
<accession>A0A158BRT3</accession>
<dbReference type="InterPro" id="IPR017476">
    <property type="entry name" value="UDP-Glc/GDP-Man"/>
</dbReference>
<dbReference type="InterPro" id="IPR008927">
    <property type="entry name" value="6-PGluconate_DH-like_C_sf"/>
</dbReference>
<dbReference type="PANTHER" id="PTHR43491:SF1">
    <property type="entry name" value="UDP-N-ACETYL-D-MANNOSAMINE DEHYDROGENASE"/>
    <property type="match status" value="1"/>
</dbReference>
<dbReference type="SUPFAM" id="SSF52413">
    <property type="entry name" value="UDP-glucose/GDP-mannose dehydrogenase C-terminal domain"/>
    <property type="match status" value="1"/>
</dbReference>
<dbReference type="EMBL" id="FCOB02000016">
    <property type="protein sequence ID" value="SAK72819.1"/>
    <property type="molecule type" value="Genomic_DNA"/>
</dbReference>
<proteinExistence type="inferred from homology"/>
<evidence type="ECO:0000313" key="8">
    <source>
        <dbReference type="EMBL" id="SAK72819.1"/>
    </source>
</evidence>
<dbReference type="PIRSF" id="PIRSF500136">
    <property type="entry name" value="UDP_ManNAc_DH"/>
    <property type="match status" value="1"/>
</dbReference>
<feature type="domain" description="UDP-glucose/GDP-mannose dehydrogenase C-terminal" evidence="7">
    <location>
        <begin position="316"/>
        <end position="413"/>
    </location>
</feature>
<dbReference type="Pfam" id="PF03720">
    <property type="entry name" value="UDPG_MGDP_dh_C"/>
    <property type="match status" value="1"/>
</dbReference>
<dbReference type="STRING" id="1777144.AWB83_03568"/>
<evidence type="ECO:0000256" key="6">
    <source>
        <dbReference type="PIRNR" id="PIRNR000124"/>
    </source>
</evidence>
<dbReference type="NCBIfam" id="TIGR03026">
    <property type="entry name" value="NDP-sugDHase"/>
    <property type="match status" value="1"/>
</dbReference>
<dbReference type="PANTHER" id="PTHR43491">
    <property type="entry name" value="UDP-N-ACETYL-D-MANNOSAMINE DEHYDROGENASE"/>
    <property type="match status" value="1"/>
</dbReference>
<dbReference type="FunFam" id="3.40.50.720:FF:000139">
    <property type="entry name" value="UDP-N-acetyl-D-mannosamine dehydrogenase"/>
    <property type="match status" value="1"/>
</dbReference>
<dbReference type="Pfam" id="PF03721">
    <property type="entry name" value="UDPG_MGDP_dh_N"/>
    <property type="match status" value="1"/>
</dbReference>
<dbReference type="OrthoDB" id="9803238at2"/>
<dbReference type="InterPro" id="IPR028359">
    <property type="entry name" value="UDP_ManNAc/GlcNAc_DH"/>
</dbReference>
<keyword evidence="3" id="KW-0560">Oxidoreductase</keyword>
<dbReference type="SUPFAM" id="SSF51735">
    <property type="entry name" value="NAD(P)-binding Rossmann-fold domains"/>
    <property type="match status" value="1"/>
</dbReference>
<dbReference type="InterPro" id="IPR014027">
    <property type="entry name" value="UDP-Glc/GDP-Man_DH_C"/>
</dbReference>
<dbReference type="RefSeq" id="WP_087046971.1">
    <property type="nucleotide sequence ID" value="NZ_FCOB02000016.1"/>
</dbReference>
<dbReference type="InterPro" id="IPR036220">
    <property type="entry name" value="UDP-Glc/GDP-Man_DH_C_sf"/>
</dbReference>
<dbReference type="Gene3D" id="3.40.50.720">
    <property type="entry name" value="NAD(P)-binding Rossmann-like Domain"/>
    <property type="match status" value="2"/>
</dbReference>
<evidence type="ECO:0000256" key="2">
    <source>
        <dbReference type="ARBA" id="ARBA00022985"/>
    </source>
</evidence>
<keyword evidence="2" id="KW-0448">Lipopolysaccharide biosynthesis</keyword>
<reference evidence="8" key="1">
    <citation type="submission" date="2016-01" db="EMBL/GenBank/DDBJ databases">
        <authorList>
            <person name="Peeters C."/>
        </authorList>
    </citation>
    <scope>NUCLEOTIDE SEQUENCE [LARGE SCALE GENOMIC DNA]</scope>
    <source>
        <strain evidence="8">LMG 29326</strain>
    </source>
</reference>
<dbReference type="NCBIfam" id="NF008286">
    <property type="entry name" value="PRK11064.1"/>
    <property type="match status" value="1"/>
</dbReference>
<gene>
    <name evidence="8" type="ORF">AWB83_03568</name>
</gene>
<organism evidence="8 9">
    <name type="scientific">Caballeronia ptereochthonis</name>
    <dbReference type="NCBI Taxonomy" id="1777144"/>
    <lineage>
        <taxon>Bacteria</taxon>
        <taxon>Pseudomonadati</taxon>
        <taxon>Pseudomonadota</taxon>
        <taxon>Betaproteobacteria</taxon>
        <taxon>Burkholderiales</taxon>
        <taxon>Burkholderiaceae</taxon>
        <taxon>Caballeronia</taxon>
    </lineage>
</organism>
<dbReference type="GO" id="GO:0009103">
    <property type="term" value="P:lipopolysaccharide biosynthetic process"/>
    <property type="evidence" value="ECO:0007669"/>
    <property type="project" value="UniProtKB-KW"/>
</dbReference>
<evidence type="ECO:0000259" key="7">
    <source>
        <dbReference type="SMART" id="SM00984"/>
    </source>
</evidence>
<comment type="similarity">
    <text evidence="1 6">Belongs to the UDP-glucose/GDP-mannose dehydrogenase family.</text>
</comment>
<dbReference type="InterPro" id="IPR036291">
    <property type="entry name" value="NAD(P)-bd_dom_sf"/>
</dbReference>
<keyword evidence="4" id="KW-0520">NAD</keyword>
<evidence type="ECO:0000313" key="9">
    <source>
        <dbReference type="Proteomes" id="UP000054978"/>
    </source>
</evidence>
<name>A0A158BRT3_9BURK</name>
<dbReference type="Proteomes" id="UP000054978">
    <property type="component" value="Unassembled WGS sequence"/>
</dbReference>
<keyword evidence="9" id="KW-1185">Reference proteome</keyword>
<dbReference type="PIRSF" id="PIRSF000124">
    <property type="entry name" value="UDPglc_GDPman_dh"/>
    <property type="match status" value="1"/>
</dbReference>
<protein>
    <recommendedName>
        <fullName evidence="5">NDP-N-acetyl-D-galactosaminuronic acid dehydrogenase</fullName>
    </recommendedName>
</protein>
<evidence type="ECO:0000256" key="4">
    <source>
        <dbReference type="ARBA" id="ARBA00023027"/>
    </source>
</evidence>